<keyword evidence="2" id="KW-1185">Reference proteome</keyword>
<sequence>MTRPFPALMDRVRPRDAIDLMAWPCFALGKQRRLAPIAYAQRGRFLRVTPTSTAGLATIWDADILIWAVSQLAEGKDRHLVVSPELSVSGLQLLRFLGRSTGQTQYRALHAALERLRTSEVETNVGIPEGAPVRFRWIERWERQQAALLIVVPDWLFVAIVERRRMVRVDPSYFRLTGGIDRWLWRLLHRHGNRKSTGWSIALSDLHARSGSLARQADFCVLLRRAVRRLAASGVPVAIVRSGSTEHLHHVQSTDRIHSANEVLVHNAGFHPQNVGRGL</sequence>
<dbReference type="Proteomes" id="UP001449795">
    <property type="component" value="Chromosome"/>
</dbReference>
<gene>
    <name evidence="1" type="ORF">AAC691_08850</name>
</gene>
<dbReference type="Pfam" id="PF10134">
    <property type="entry name" value="RPA"/>
    <property type="match status" value="1"/>
</dbReference>
<evidence type="ECO:0000313" key="2">
    <source>
        <dbReference type="Proteomes" id="UP001449795"/>
    </source>
</evidence>
<dbReference type="InterPro" id="IPR018777">
    <property type="entry name" value="Replication_initiator_prot_A"/>
</dbReference>
<proteinExistence type="predicted"/>
<protein>
    <submittedName>
        <fullName evidence="1">Replication initiator protein A</fullName>
    </submittedName>
</protein>
<reference evidence="1 2" key="1">
    <citation type="submission" date="2024-04" db="EMBL/GenBank/DDBJ databases">
        <title>Complete genome sequence of Nguyenibacter vanlangesis HBCM-1154, a strain capable of nitrogen fixation, IAA production, and phosphorus solubilization isolated from sugarcane soil.</title>
        <authorList>
            <person name="MY HANH P."/>
        </authorList>
    </citation>
    <scope>NUCLEOTIDE SEQUENCE [LARGE SCALE GENOMIC DNA]</scope>
    <source>
        <strain evidence="1 2">HBCM 1154</strain>
    </source>
</reference>
<name>A0ABZ3DAB3_9PROT</name>
<accession>A0ABZ3DAB3</accession>
<evidence type="ECO:0000313" key="1">
    <source>
        <dbReference type="EMBL" id="XAE44515.1"/>
    </source>
</evidence>
<dbReference type="EMBL" id="CP152276">
    <property type="protein sequence ID" value="XAE44515.1"/>
    <property type="molecule type" value="Genomic_DNA"/>
</dbReference>
<dbReference type="RefSeq" id="WP_342629767.1">
    <property type="nucleotide sequence ID" value="NZ_CP152276.1"/>
</dbReference>
<organism evidence="1 2">
    <name type="scientific">Nguyenibacter vanlangensis</name>
    <dbReference type="NCBI Taxonomy" id="1216886"/>
    <lineage>
        <taxon>Bacteria</taxon>
        <taxon>Pseudomonadati</taxon>
        <taxon>Pseudomonadota</taxon>
        <taxon>Alphaproteobacteria</taxon>
        <taxon>Acetobacterales</taxon>
        <taxon>Acetobacteraceae</taxon>
        <taxon>Nguyenibacter</taxon>
    </lineage>
</organism>